<feature type="domain" description="Rieske" evidence="9">
    <location>
        <begin position="13"/>
        <end position="108"/>
    </location>
</feature>
<dbReference type="InterPro" id="IPR017941">
    <property type="entry name" value="Rieske_2Fe-2S"/>
</dbReference>
<dbReference type="PRINTS" id="PR00411">
    <property type="entry name" value="PNDRDTASEI"/>
</dbReference>
<keyword evidence="6" id="KW-0560">Oxidoreductase</keyword>
<keyword evidence="5" id="KW-0274">FAD</keyword>
<dbReference type="EMBL" id="JAFKMR010000034">
    <property type="protein sequence ID" value="MBN8745596.1"/>
    <property type="molecule type" value="Genomic_DNA"/>
</dbReference>
<dbReference type="Gene3D" id="3.30.390.30">
    <property type="match status" value="1"/>
</dbReference>
<protein>
    <submittedName>
        <fullName evidence="10">FAD-dependent oxidoreductase</fullName>
    </submittedName>
</protein>
<dbReference type="SUPFAM" id="SSF50022">
    <property type="entry name" value="ISP domain"/>
    <property type="match status" value="1"/>
</dbReference>
<evidence type="ECO:0000313" key="10">
    <source>
        <dbReference type="EMBL" id="MBN8745596.1"/>
    </source>
</evidence>
<keyword evidence="7" id="KW-0408">Iron</keyword>
<evidence type="ECO:0000256" key="6">
    <source>
        <dbReference type="ARBA" id="ARBA00023002"/>
    </source>
</evidence>
<comment type="cofactor">
    <cofactor evidence="1">
        <name>FAD</name>
        <dbReference type="ChEBI" id="CHEBI:57692"/>
    </cofactor>
</comment>
<evidence type="ECO:0000256" key="4">
    <source>
        <dbReference type="ARBA" id="ARBA00022723"/>
    </source>
</evidence>
<evidence type="ECO:0000256" key="7">
    <source>
        <dbReference type="ARBA" id="ARBA00023004"/>
    </source>
</evidence>
<evidence type="ECO:0000256" key="8">
    <source>
        <dbReference type="ARBA" id="ARBA00023014"/>
    </source>
</evidence>
<dbReference type="Proteomes" id="UP000664800">
    <property type="component" value="Unassembled WGS sequence"/>
</dbReference>
<dbReference type="GO" id="GO:0051537">
    <property type="term" value="F:2 iron, 2 sulfur cluster binding"/>
    <property type="evidence" value="ECO:0007669"/>
    <property type="project" value="UniProtKB-KW"/>
</dbReference>
<evidence type="ECO:0000256" key="3">
    <source>
        <dbReference type="ARBA" id="ARBA00022714"/>
    </source>
</evidence>
<keyword evidence="8" id="KW-0411">Iron-sulfur</keyword>
<dbReference type="InterPro" id="IPR050446">
    <property type="entry name" value="FAD-oxidoreductase/Apoptosis"/>
</dbReference>
<dbReference type="AlphaFoldDB" id="A0A8I1SYL0"/>
<dbReference type="PROSITE" id="PS51296">
    <property type="entry name" value="RIESKE"/>
    <property type="match status" value="1"/>
</dbReference>
<dbReference type="CDD" id="cd03478">
    <property type="entry name" value="Rieske_AIFL_N"/>
    <property type="match status" value="1"/>
</dbReference>
<proteinExistence type="predicted"/>
<dbReference type="InterPro" id="IPR016156">
    <property type="entry name" value="FAD/NAD-linked_Rdtase_dimer_sf"/>
</dbReference>
<organism evidence="10 11">
    <name type="scientific">Thiomonas arsenitoxydans (strain DSM 22701 / CIP 110005 / 3As)</name>
    <dbReference type="NCBI Taxonomy" id="426114"/>
    <lineage>
        <taxon>Bacteria</taxon>
        <taxon>Pseudomonadati</taxon>
        <taxon>Pseudomonadota</taxon>
        <taxon>Betaproteobacteria</taxon>
        <taxon>Burkholderiales</taxon>
        <taxon>Thiomonas</taxon>
    </lineage>
</organism>
<dbReference type="InterPro" id="IPR036922">
    <property type="entry name" value="Rieske_2Fe-2S_sf"/>
</dbReference>
<dbReference type="PANTHER" id="PTHR43557:SF2">
    <property type="entry name" value="RIESKE DOMAIN-CONTAINING PROTEIN-RELATED"/>
    <property type="match status" value="1"/>
</dbReference>
<name>A0A8I1SYL0_THIA3</name>
<gene>
    <name evidence="10" type="ORF">J0I24_15030</name>
</gene>
<comment type="caution">
    <text evidence="10">The sequence shown here is derived from an EMBL/GenBank/DDBJ whole genome shotgun (WGS) entry which is preliminary data.</text>
</comment>
<keyword evidence="4" id="KW-0479">Metal-binding</keyword>
<keyword evidence="2" id="KW-0285">Flavoprotein</keyword>
<dbReference type="SUPFAM" id="SSF55424">
    <property type="entry name" value="FAD/NAD-linked reductases, dimerisation (C-terminal) domain"/>
    <property type="match status" value="1"/>
</dbReference>
<dbReference type="PRINTS" id="PR00368">
    <property type="entry name" value="FADPNR"/>
</dbReference>
<accession>A0A8I1SYL0</accession>
<reference evidence="10" key="1">
    <citation type="submission" date="2021-02" db="EMBL/GenBank/DDBJ databases">
        <title>Thiocyanate and organic carbon inputs drive convergent selection for specific autotrophic Afipia and Thiobacillus strains within complex microbiomes.</title>
        <authorList>
            <person name="Huddy R.J."/>
            <person name="Sachdeva R."/>
            <person name="Kadzinga F."/>
            <person name="Kantor R.S."/>
            <person name="Harrison S.T.L."/>
            <person name="Banfield J.F."/>
        </authorList>
    </citation>
    <scope>NUCLEOTIDE SEQUENCE</scope>
    <source>
        <strain evidence="10">SCN18_13_7_16_R3_B_64_19</strain>
    </source>
</reference>
<dbReference type="InterPro" id="IPR036188">
    <property type="entry name" value="FAD/NAD-bd_sf"/>
</dbReference>
<dbReference type="InterPro" id="IPR023753">
    <property type="entry name" value="FAD/NAD-binding_dom"/>
</dbReference>
<dbReference type="GO" id="GO:0016651">
    <property type="term" value="F:oxidoreductase activity, acting on NAD(P)H"/>
    <property type="evidence" value="ECO:0007669"/>
    <property type="project" value="TreeGrafter"/>
</dbReference>
<evidence type="ECO:0000256" key="2">
    <source>
        <dbReference type="ARBA" id="ARBA00022630"/>
    </source>
</evidence>
<dbReference type="GO" id="GO:0046872">
    <property type="term" value="F:metal ion binding"/>
    <property type="evidence" value="ECO:0007669"/>
    <property type="project" value="UniProtKB-KW"/>
</dbReference>
<dbReference type="RefSeq" id="WP_276732540.1">
    <property type="nucleotide sequence ID" value="NZ_JAFKMR010000034.1"/>
</dbReference>
<dbReference type="PANTHER" id="PTHR43557">
    <property type="entry name" value="APOPTOSIS-INDUCING FACTOR 1"/>
    <property type="match status" value="1"/>
</dbReference>
<sequence length="512" mass="54250">MSESFEKSGPNLRRGVALDALREDQPLLGHVDDEAVLLVRHGAEIHAVSATCTHYAGPLAEGLVAGDTIRCPWHHACFSLRSGAVLNPPGLNPLRCWQVNVQDGLVRVGDVRPAPAVGNPPRQPQAVLIVGAGAAGEAAATELRTCGYDGPITLLAGEADTPIDRPNLSKDYLAGKAPADWLPLRGADYWRERDITLVNARALSLDRHAHRVRCDNGQDLTYDALLLATGAQPIRLPIPGADLPQVHTLRTRADAEAILAALARGARRAVVIGASFIGLEAAASLRAHGIEVHVVAPEAHPLERVFGLRLAGFVRSLHEALGSVFHLGRRPASIDAHGVTLDNGQILPADLVIMGVGVRPDTALAAQTGLRVENGIVVDHGLAAAAGIWAAGDVANWPDARSAARLRIEHWTVAQAQGKTAARNMLGFAEVFSAVPFFWSQHGDVTLSYVGHAAQWDAIEEEGVPASGYLARYLLGGRVQAVVSIGRDRDSLRAELAMQNDSPTDPTLPAPA</sequence>
<dbReference type="Pfam" id="PF00355">
    <property type="entry name" value="Rieske"/>
    <property type="match status" value="1"/>
</dbReference>
<dbReference type="SUPFAM" id="SSF51905">
    <property type="entry name" value="FAD/NAD(P)-binding domain"/>
    <property type="match status" value="2"/>
</dbReference>
<dbReference type="Gene3D" id="2.102.10.10">
    <property type="entry name" value="Rieske [2Fe-2S] iron-sulphur domain"/>
    <property type="match status" value="1"/>
</dbReference>
<keyword evidence="3" id="KW-0001">2Fe-2S</keyword>
<evidence type="ECO:0000259" key="9">
    <source>
        <dbReference type="PROSITE" id="PS51296"/>
    </source>
</evidence>
<evidence type="ECO:0000313" key="11">
    <source>
        <dbReference type="Proteomes" id="UP000664800"/>
    </source>
</evidence>
<dbReference type="Gene3D" id="3.50.50.60">
    <property type="entry name" value="FAD/NAD(P)-binding domain"/>
    <property type="match status" value="2"/>
</dbReference>
<dbReference type="GO" id="GO:0005737">
    <property type="term" value="C:cytoplasm"/>
    <property type="evidence" value="ECO:0007669"/>
    <property type="project" value="TreeGrafter"/>
</dbReference>
<dbReference type="Pfam" id="PF07992">
    <property type="entry name" value="Pyr_redox_2"/>
    <property type="match status" value="1"/>
</dbReference>
<evidence type="ECO:0000256" key="1">
    <source>
        <dbReference type="ARBA" id="ARBA00001974"/>
    </source>
</evidence>
<evidence type="ECO:0000256" key="5">
    <source>
        <dbReference type="ARBA" id="ARBA00022827"/>
    </source>
</evidence>